<feature type="compositionally biased region" description="Pro residues" evidence="1">
    <location>
        <begin position="56"/>
        <end position="68"/>
    </location>
</feature>
<gene>
    <name evidence="2" type="ORF">Q5761_02105</name>
</gene>
<feature type="compositionally biased region" description="Basic and acidic residues" evidence="1">
    <location>
        <begin position="735"/>
        <end position="751"/>
    </location>
</feature>
<sequence length="758" mass="81890">MEPTIHARRDAPGGPLPGARAERRGAVGQRVIELAGLWEVARPDTAARPQTLWVPRDPPSPPGTPPSPVVVYRRTVQVDPAWTGMAARLELDGALGRVRVRLNDREFPVPAAGQVPTAVDVTDAVRPGTNQLEIEVAGTESPVGWGAWARPEAVPPGYLPPGLTGPVRLRFFRGVVLTGLSWFLRPEDGTVAARPEAAATLPVVHGCARIRYWATEPVRGRCWLDLTPEGFAAPGVRVAWEVEAAPPGGAWEVWFSLPSPRLWTVWERGRPCLYRLRAWFEPALAPGSGEGSPGGGQAPWGLAAERAGVPPRAVAEDGRPWPELEALVGIRFVTRDPEAWFLNGEPLAFRGACVLPLAPWPGAVTPRRARAWVRRARALGLNALRVYAHAAHPALYEAASRLGIAVWQDLPLVEPVTREATATLASQLDGWVDAVGRWPAVIAWAVAQEPAVPPAALPGTPTGRSRRRVPPVRRPEWPWSAEGRRVGELAGRLRALDPGRPVLARVGVPSWTRSGGDARLFLPAGTPPDPVAIERRLRLVPHAAVVSSMGAPAFDQTRQATFVRYAMEILRRRPHPARGGFVYALNDAPGGPAFGLYTADGRPREAARAYRQACWPVRLVLGAWLRRGRPGAALRLPVWLVNDSGEAVAGRWTWQLVAGSQVLAAATRSCQAGPLERVPVGWVAARWPLEAVPRRAAGAEAAEGGGGEDPLILRLELDADRCRLRVDYPLPMALRSREPTHGPVRPKDGEAVRPSLGP</sequence>
<protein>
    <recommendedName>
        <fullName evidence="4">Beta-galactosidase</fullName>
    </recommendedName>
</protein>
<reference evidence="2 3" key="1">
    <citation type="submission" date="2023-08" db="EMBL/GenBank/DDBJ databases">
        <title>Genome sequence of Thermaerobacter compostii strain Ins1, a spore-forming filamentous bacterium isolated from a deep geothermal reservoir.</title>
        <authorList>
            <person name="Bregnard D."/>
            <person name="Gonzalez D."/>
            <person name="Junier P."/>
        </authorList>
    </citation>
    <scope>NUCLEOTIDE SEQUENCE [LARGE SCALE GENOMIC DNA]</scope>
    <source>
        <strain evidence="2 3">Ins1</strain>
    </source>
</reference>
<evidence type="ECO:0000313" key="2">
    <source>
        <dbReference type="EMBL" id="WPD19484.1"/>
    </source>
</evidence>
<feature type="region of interest" description="Disordered" evidence="1">
    <location>
        <begin position="734"/>
        <end position="758"/>
    </location>
</feature>
<evidence type="ECO:0008006" key="4">
    <source>
        <dbReference type="Google" id="ProtNLM"/>
    </source>
</evidence>
<dbReference type="InterPro" id="IPR051913">
    <property type="entry name" value="GH2_Domain-Containing"/>
</dbReference>
<proteinExistence type="predicted"/>
<evidence type="ECO:0000256" key="1">
    <source>
        <dbReference type="SAM" id="MobiDB-lite"/>
    </source>
</evidence>
<dbReference type="Gene3D" id="3.20.20.80">
    <property type="entry name" value="Glycosidases"/>
    <property type="match status" value="1"/>
</dbReference>
<dbReference type="PANTHER" id="PTHR42732">
    <property type="entry name" value="BETA-GALACTOSIDASE"/>
    <property type="match status" value="1"/>
</dbReference>
<keyword evidence="3" id="KW-1185">Reference proteome</keyword>
<dbReference type="SUPFAM" id="SSF51445">
    <property type="entry name" value="(Trans)glycosidases"/>
    <property type="match status" value="1"/>
</dbReference>
<dbReference type="Proteomes" id="UP001304683">
    <property type="component" value="Chromosome"/>
</dbReference>
<dbReference type="SUPFAM" id="SSF49785">
    <property type="entry name" value="Galactose-binding domain-like"/>
    <property type="match status" value="1"/>
</dbReference>
<dbReference type="RefSeq" id="WP_318751004.1">
    <property type="nucleotide sequence ID" value="NZ_CP132508.1"/>
</dbReference>
<accession>A0ABZ0QPQ6</accession>
<dbReference type="InterPro" id="IPR008979">
    <property type="entry name" value="Galactose-bd-like_sf"/>
</dbReference>
<name>A0ABZ0QPQ6_9FIRM</name>
<evidence type="ECO:0000313" key="3">
    <source>
        <dbReference type="Proteomes" id="UP001304683"/>
    </source>
</evidence>
<dbReference type="EMBL" id="CP132508">
    <property type="protein sequence ID" value="WPD19484.1"/>
    <property type="molecule type" value="Genomic_DNA"/>
</dbReference>
<dbReference type="InterPro" id="IPR017853">
    <property type="entry name" value="GH"/>
</dbReference>
<feature type="region of interest" description="Disordered" evidence="1">
    <location>
        <begin position="49"/>
        <end position="68"/>
    </location>
</feature>
<dbReference type="Gene3D" id="2.60.120.260">
    <property type="entry name" value="Galactose-binding domain-like"/>
    <property type="match status" value="1"/>
</dbReference>
<feature type="compositionally biased region" description="Basic and acidic residues" evidence="1">
    <location>
        <begin position="1"/>
        <end position="11"/>
    </location>
</feature>
<feature type="region of interest" description="Disordered" evidence="1">
    <location>
        <begin position="1"/>
        <end position="25"/>
    </location>
</feature>
<organism evidence="2 3">
    <name type="scientific">Thermaerobacter composti</name>
    <dbReference type="NCBI Taxonomy" id="554949"/>
    <lineage>
        <taxon>Bacteria</taxon>
        <taxon>Bacillati</taxon>
        <taxon>Bacillota</taxon>
        <taxon>Clostridia</taxon>
        <taxon>Eubacteriales</taxon>
        <taxon>Clostridiales Family XVII. Incertae Sedis</taxon>
        <taxon>Thermaerobacter</taxon>
    </lineage>
</organism>